<comment type="caution">
    <text evidence="2">The sequence shown here is derived from an EMBL/GenBank/DDBJ whole genome shotgun (WGS) entry which is preliminary data.</text>
</comment>
<gene>
    <name evidence="2" type="ORF">C8R26_11196</name>
</gene>
<keyword evidence="1" id="KW-0472">Membrane</keyword>
<dbReference type="RefSeq" id="WP_107803332.1">
    <property type="nucleotide sequence ID" value="NZ_QAOI01000011.1"/>
</dbReference>
<protein>
    <submittedName>
        <fullName evidence="2">Uncharacterized protein</fullName>
    </submittedName>
</protein>
<feature type="transmembrane region" description="Helical" evidence="1">
    <location>
        <begin position="35"/>
        <end position="57"/>
    </location>
</feature>
<sequence>MKVSNPLTIIAIFASVAETFAIGALIALPPELQEHFMYFVMVFPSVIVILFFVILFFKPLVLYAPSDYDDPEHFLIANKLRNNLSKESEKLLIRLSEENKPIAKTEIPRLVRELNEAVLQSSKTGLEERIVKYLQDHPNQAFTDRALGHIFVVSRRSVLETLELLEEKGVVVRGIEQETESLLWQIKN</sequence>
<name>A0A2T5HZY5_9PROT</name>
<dbReference type="EMBL" id="QAOI01000011">
    <property type="protein sequence ID" value="PTQ77048.1"/>
    <property type="molecule type" value="Genomic_DNA"/>
</dbReference>
<evidence type="ECO:0000256" key="1">
    <source>
        <dbReference type="SAM" id="Phobius"/>
    </source>
</evidence>
<dbReference type="Proteomes" id="UP000244128">
    <property type="component" value="Unassembled WGS sequence"/>
</dbReference>
<reference evidence="2 3" key="1">
    <citation type="submission" date="2018-04" db="EMBL/GenBank/DDBJ databases">
        <title>Active sludge and wastewater microbial communities from Klosterneuburg, Austria.</title>
        <authorList>
            <person name="Wagner M."/>
        </authorList>
    </citation>
    <scope>NUCLEOTIDE SEQUENCE [LARGE SCALE GENOMIC DNA]</scope>
    <source>
        <strain evidence="2 3">Nm49</strain>
    </source>
</reference>
<evidence type="ECO:0000313" key="3">
    <source>
        <dbReference type="Proteomes" id="UP000244128"/>
    </source>
</evidence>
<evidence type="ECO:0000313" key="2">
    <source>
        <dbReference type="EMBL" id="PTQ77048.1"/>
    </source>
</evidence>
<dbReference type="AlphaFoldDB" id="A0A2T5HZY5"/>
<keyword evidence="1" id="KW-0812">Transmembrane</keyword>
<accession>A0A2T5HZY5</accession>
<organism evidence="2 3">
    <name type="scientific">Nitrosomonas oligotropha</name>
    <dbReference type="NCBI Taxonomy" id="42354"/>
    <lineage>
        <taxon>Bacteria</taxon>
        <taxon>Pseudomonadati</taxon>
        <taxon>Pseudomonadota</taxon>
        <taxon>Betaproteobacteria</taxon>
        <taxon>Nitrosomonadales</taxon>
        <taxon>Nitrosomonadaceae</taxon>
        <taxon>Nitrosomonas</taxon>
    </lineage>
</organism>
<feature type="transmembrane region" description="Helical" evidence="1">
    <location>
        <begin position="7"/>
        <end position="29"/>
    </location>
</feature>
<keyword evidence="1" id="KW-1133">Transmembrane helix</keyword>
<proteinExistence type="predicted"/>